<accession>A4RRI5</accession>
<evidence type="ECO:0000256" key="3">
    <source>
        <dbReference type="ARBA" id="ARBA00022737"/>
    </source>
</evidence>
<evidence type="ECO:0000256" key="5">
    <source>
        <dbReference type="ARBA" id="ARBA00023163"/>
    </source>
</evidence>
<dbReference type="Pfam" id="PF02671">
    <property type="entry name" value="PAH"/>
    <property type="match status" value="3"/>
</dbReference>
<dbReference type="EMBL" id="CP000581">
    <property type="protein sequence ID" value="ABO93867.1"/>
    <property type="molecule type" value="Genomic_DNA"/>
</dbReference>
<dbReference type="KEGG" id="olu:OSTLU_239"/>
<feature type="compositionally biased region" description="Acidic residues" evidence="9">
    <location>
        <begin position="655"/>
        <end position="670"/>
    </location>
</feature>
<comment type="subcellular location">
    <subcellularLocation>
        <location evidence="1 7">Nucleus</location>
    </subcellularLocation>
</comment>
<dbReference type="PROSITE" id="PS51477">
    <property type="entry name" value="PAH"/>
    <property type="match status" value="3"/>
</dbReference>
<feature type="compositionally biased region" description="Basic and acidic residues" evidence="9">
    <location>
        <begin position="518"/>
        <end position="530"/>
    </location>
</feature>
<organism evidence="11 12">
    <name type="scientific">Ostreococcus lucimarinus (strain CCE9901)</name>
    <dbReference type="NCBI Taxonomy" id="436017"/>
    <lineage>
        <taxon>Eukaryota</taxon>
        <taxon>Viridiplantae</taxon>
        <taxon>Chlorophyta</taxon>
        <taxon>Mamiellophyceae</taxon>
        <taxon>Mamiellales</taxon>
        <taxon>Bathycoccaceae</taxon>
        <taxon>Ostreococcus</taxon>
    </lineage>
</organism>
<evidence type="ECO:0000256" key="2">
    <source>
        <dbReference type="ARBA" id="ARBA00022491"/>
    </source>
</evidence>
<feature type="domain" description="Histone deacetylase interacting" evidence="10">
    <location>
        <begin position="316"/>
        <end position="416"/>
    </location>
</feature>
<dbReference type="Proteomes" id="UP000001568">
    <property type="component" value="Chromosome 1"/>
</dbReference>
<gene>
    <name evidence="11" type="ORF">OSTLU_239</name>
</gene>
<protein>
    <recommendedName>
        <fullName evidence="10">Histone deacetylase interacting domain-containing protein</fullName>
    </recommendedName>
</protein>
<dbReference type="eggNOG" id="KOG4204">
    <property type="taxonomic scope" value="Eukaryota"/>
</dbReference>
<keyword evidence="5" id="KW-0804">Transcription</keyword>
<evidence type="ECO:0000256" key="6">
    <source>
        <dbReference type="ARBA" id="ARBA00023242"/>
    </source>
</evidence>
<dbReference type="Pfam" id="PF08295">
    <property type="entry name" value="Sin3_corepress"/>
    <property type="match status" value="1"/>
</dbReference>
<dbReference type="GeneID" id="4999658"/>
<evidence type="ECO:0000256" key="4">
    <source>
        <dbReference type="ARBA" id="ARBA00023015"/>
    </source>
</evidence>
<dbReference type="PANTHER" id="PTHR12346">
    <property type="entry name" value="SIN3B-RELATED"/>
    <property type="match status" value="1"/>
</dbReference>
<keyword evidence="8" id="KW-0175">Coiled coil</keyword>
<dbReference type="InterPro" id="IPR039774">
    <property type="entry name" value="Sin3-like"/>
</dbReference>
<dbReference type="RefSeq" id="XP_001415575.1">
    <property type="nucleotide sequence ID" value="XM_001415538.1"/>
</dbReference>
<feature type="region of interest" description="Disordered" evidence="9">
    <location>
        <begin position="518"/>
        <end position="543"/>
    </location>
</feature>
<feature type="compositionally biased region" description="Basic residues" evidence="9">
    <location>
        <begin position="174"/>
        <end position="186"/>
    </location>
</feature>
<keyword evidence="3" id="KW-0677">Repeat</keyword>
<feature type="non-terminal residue" evidence="11">
    <location>
        <position position="1"/>
    </location>
</feature>
<dbReference type="Gene3D" id="1.20.1160.11">
    <property type="entry name" value="Paired amphipathic helix"/>
    <property type="match status" value="3"/>
</dbReference>
<evidence type="ECO:0000259" key="10">
    <source>
        <dbReference type="SMART" id="SM00761"/>
    </source>
</evidence>
<dbReference type="OrthoDB" id="10265969at2759"/>
<dbReference type="STRING" id="436017.A4RRI5"/>
<dbReference type="FunFam" id="1.20.1160.11:FF:000003">
    <property type="entry name" value="Paired amphipathic helix SIN3-like protein"/>
    <property type="match status" value="1"/>
</dbReference>
<evidence type="ECO:0000256" key="7">
    <source>
        <dbReference type="PROSITE-ProRule" id="PRU00810"/>
    </source>
</evidence>
<dbReference type="InterPro" id="IPR031693">
    <property type="entry name" value="Sin3_C"/>
</dbReference>
<keyword evidence="2" id="KW-0678">Repressor</keyword>
<dbReference type="Pfam" id="PF16879">
    <property type="entry name" value="Sin3a_C"/>
    <property type="match status" value="1"/>
</dbReference>
<feature type="compositionally biased region" description="Basic and acidic residues" evidence="9">
    <location>
        <begin position="612"/>
        <end position="628"/>
    </location>
</feature>
<evidence type="ECO:0000256" key="1">
    <source>
        <dbReference type="ARBA" id="ARBA00004123"/>
    </source>
</evidence>
<dbReference type="GO" id="GO:0000122">
    <property type="term" value="P:negative regulation of transcription by RNA polymerase II"/>
    <property type="evidence" value="ECO:0007669"/>
    <property type="project" value="TreeGrafter"/>
</dbReference>
<keyword evidence="6 7" id="KW-0539">Nucleus</keyword>
<feature type="non-terminal residue" evidence="11">
    <location>
        <position position="962"/>
    </location>
</feature>
<name>A4RRI5_OSTLU</name>
<evidence type="ECO:0000313" key="11">
    <source>
        <dbReference type="EMBL" id="ABO93867.1"/>
    </source>
</evidence>
<keyword evidence="4" id="KW-0805">Transcription regulation</keyword>
<dbReference type="GO" id="GO:0000785">
    <property type="term" value="C:chromatin"/>
    <property type="evidence" value="ECO:0007669"/>
    <property type="project" value="TreeGrafter"/>
</dbReference>
<dbReference type="AlphaFoldDB" id="A4RRI5"/>
<dbReference type="InterPro" id="IPR003822">
    <property type="entry name" value="PAH"/>
</dbReference>
<dbReference type="GO" id="GO:0000118">
    <property type="term" value="C:histone deacetylase complex"/>
    <property type="evidence" value="ECO:0007669"/>
    <property type="project" value="TreeGrafter"/>
</dbReference>
<dbReference type="InterPro" id="IPR013194">
    <property type="entry name" value="HDAC_interact_dom"/>
</dbReference>
<dbReference type="SMART" id="SM00761">
    <property type="entry name" value="HDAC_interact"/>
    <property type="match status" value="1"/>
</dbReference>
<dbReference type="PANTHER" id="PTHR12346:SF0">
    <property type="entry name" value="SIN3A, ISOFORM G"/>
    <property type="match status" value="1"/>
</dbReference>
<reference evidence="11 12" key="1">
    <citation type="journal article" date="2007" name="Proc. Natl. Acad. Sci. U.S.A.">
        <title>The tiny eukaryote Ostreococcus provides genomic insights into the paradox of plankton speciation.</title>
        <authorList>
            <person name="Palenik B."/>
            <person name="Grimwood J."/>
            <person name="Aerts A."/>
            <person name="Rouze P."/>
            <person name="Salamov A."/>
            <person name="Putnam N."/>
            <person name="Dupont C."/>
            <person name="Jorgensen R."/>
            <person name="Derelle E."/>
            <person name="Rombauts S."/>
            <person name="Zhou K."/>
            <person name="Otillar R."/>
            <person name="Merchant S.S."/>
            <person name="Podell S."/>
            <person name="Gaasterland T."/>
            <person name="Napoli C."/>
            <person name="Gendler K."/>
            <person name="Manuell A."/>
            <person name="Tai V."/>
            <person name="Vallon O."/>
            <person name="Piganeau G."/>
            <person name="Jancek S."/>
            <person name="Heijde M."/>
            <person name="Jabbari K."/>
            <person name="Bowler C."/>
            <person name="Lohr M."/>
            <person name="Robbens S."/>
            <person name="Werner G."/>
            <person name="Dubchak I."/>
            <person name="Pazour G.J."/>
            <person name="Ren Q."/>
            <person name="Paulsen I."/>
            <person name="Delwiche C."/>
            <person name="Schmutz J."/>
            <person name="Rokhsar D."/>
            <person name="Van de Peer Y."/>
            <person name="Moreau H."/>
            <person name="Grigoriev I.V."/>
        </authorList>
    </citation>
    <scope>NUCLEOTIDE SEQUENCE [LARGE SCALE GENOMIC DNA]</scope>
    <source>
        <strain evidence="11 12">CCE9901</strain>
    </source>
</reference>
<dbReference type="OMA" id="KPGINAC"/>
<keyword evidence="12" id="KW-1185">Reference proteome</keyword>
<dbReference type="FunFam" id="1.20.1160.11:FF:000002">
    <property type="entry name" value="Paired amphipathic helix protein SIN3"/>
    <property type="match status" value="1"/>
</dbReference>
<dbReference type="GO" id="GO:0003714">
    <property type="term" value="F:transcription corepressor activity"/>
    <property type="evidence" value="ECO:0007669"/>
    <property type="project" value="InterPro"/>
</dbReference>
<feature type="region of interest" description="Disordered" evidence="9">
    <location>
        <begin position="171"/>
        <end position="195"/>
    </location>
</feature>
<dbReference type="FunFam" id="1.20.1160.11:FF:000001">
    <property type="entry name" value="Paired amphipathic helix protein Sin3"/>
    <property type="match status" value="1"/>
</dbReference>
<proteinExistence type="predicted"/>
<dbReference type="HOGENOM" id="CLU_007140_1_0_1"/>
<feature type="coiled-coil region" evidence="8">
    <location>
        <begin position="4"/>
        <end position="34"/>
    </location>
</feature>
<dbReference type="InterPro" id="IPR036600">
    <property type="entry name" value="PAH_sf"/>
</dbReference>
<sequence length="962" mass="110149">LSEKARKQEALSYLRELKERLRDKRHTYDEFLEIMKEFKANRLDTEGVIKRVKRIFRGHTDLILGFNQFLPRGHEITVADIERDDEEAMDHGVRAKPQVEFVHAISYVNKIKSRFSNDERVYKNFLEILNMYRKNVKTISQVYEEVAQLFKHHHDLLDEFTYFLPDSTQPAAGKKGRGVRGVRGRKGLPPETPEEAEARRAAAALAKELAFFEKVKARLRNRDAYNEFIKILNIFNMGIITKMEMSTLAYDILGKFPELQSGFSDFVARCEALDFDPSMAKRPPEKLSPKDLQLMKVVAEREKFVSKPISELDLSMSERCGPSYRLLPKNFPPAPCTTRTQLCKDVLNDNWVAVTSGSEDYSFKAMRKNQYEEALFRCEDDRFEIDMVLETTKSCIEKLQKFEEEINAMPEEARGAAVMPEGYLGAVCERAILRIYGDRGDEIGYLVKTAPQATIPIVLKRLHQKQEEWVELKNEMMPIWSDVYTKNYAKSLDHQSFYFKQMDKKALSMKGMAQEVKELNDKKKTSDEVIGKGMPPVDESPDLTLDYSDARVHDDVYAVIKFSTNEMLNSEQGERVLTLYRNFVESFFNVNRENPDDFKDSSAEAAANFVRGTEKEDVKKLNENKKSESDEEEEDEDDKMRVSSARKAPKVEPKEEAEEQEDDEDDEEEKEFALCKPVSGIVDAAEASAAVALKNMKRTVFYANDQIYHMFRLHSHLFERMSTARESAAAMAKASKPARKQADVHTEFLRLLFHLLNGTTESGKFEDDCRTLLGAKSYLLFTLDKLIYKVIKQVQLVIQEEPSSKLLHLHDYELAREASFNEGIYRANACVLLQDEACYRLASSEDGKTMFVRLVEVGPERPDLPMGTMDARFATHLQTFLTTPATDDIPESAELDDDDDEHTAVFLSRSKEKAGFSDLDAAMENAIVTNSLECKVSCSTSKVSYVLDTEDVLRRAKKKAKT</sequence>
<evidence type="ECO:0000313" key="12">
    <source>
        <dbReference type="Proteomes" id="UP000001568"/>
    </source>
</evidence>
<feature type="region of interest" description="Disordered" evidence="9">
    <location>
        <begin position="609"/>
        <end position="672"/>
    </location>
</feature>
<dbReference type="SUPFAM" id="SSF47762">
    <property type="entry name" value="PAH2 domain"/>
    <property type="match status" value="3"/>
</dbReference>
<evidence type="ECO:0000256" key="8">
    <source>
        <dbReference type="SAM" id="Coils"/>
    </source>
</evidence>
<evidence type="ECO:0000256" key="9">
    <source>
        <dbReference type="SAM" id="MobiDB-lite"/>
    </source>
</evidence>